<evidence type="ECO:0000256" key="1">
    <source>
        <dbReference type="SAM" id="SignalP"/>
    </source>
</evidence>
<dbReference type="Proteomes" id="UP000280296">
    <property type="component" value="Unassembled WGS sequence"/>
</dbReference>
<accession>A0A432MJY8</accession>
<feature type="signal peptide" evidence="1">
    <location>
        <begin position="1"/>
        <end position="29"/>
    </location>
</feature>
<proteinExistence type="predicted"/>
<feature type="chain" id="PRO_5019522656" evidence="1">
    <location>
        <begin position="30"/>
        <end position="124"/>
    </location>
</feature>
<dbReference type="AlphaFoldDB" id="A0A432MJY8"/>
<reference evidence="2 3" key="2">
    <citation type="submission" date="2019-01" db="EMBL/GenBank/DDBJ databases">
        <title>Tautonia sociabilis, a novel thermotolerant planctomycete of Isosphaeraceae family, isolated from a 4000 m deep subterranean habitat.</title>
        <authorList>
            <person name="Kovaleva O.L."/>
            <person name="Elcheninov A.G."/>
            <person name="Van Heerden E."/>
            <person name="Toshchakov S.V."/>
            <person name="Novikov A."/>
            <person name="Bonch-Osmolovskaya E.A."/>
            <person name="Kublanov I.V."/>
        </authorList>
    </citation>
    <scope>NUCLEOTIDE SEQUENCE [LARGE SCALE GENOMIC DNA]</scope>
    <source>
        <strain evidence="2 3">GM2012</strain>
    </source>
</reference>
<comment type="caution">
    <text evidence="2">The sequence shown here is derived from an EMBL/GenBank/DDBJ whole genome shotgun (WGS) entry which is preliminary data.</text>
</comment>
<protein>
    <submittedName>
        <fullName evidence="2">Uncharacterized protein</fullName>
    </submittedName>
</protein>
<dbReference type="EMBL" id="RYZH01000018">
    <property type="protein sequence ID" value="RUL87711.1"/>
    <property type="molecule type" value="Genomic_DNA"/>
</dbReference>
<evidence type="ECO:0000313" key="2">
    <source>
        <dbReference type="EMBL" id="RUL87711.1"/>
    </source>
</evidence>
<sequence length="124" mass="12804">MTRPMRRFGLAASLGLAVLLIGPAPSAEACHRKKAHRPHLPRISRILPRVKPAVHHCGPSCHHYGTPAAPHGYVLPHGYAPAAPIAYPMPAPDPMGGAPAGFGAPMMPLGAPGPGIIGSVPPMM</sequence>
<evidence type="ECO:0000313" key="3">
    <source>
        <dbReference type="Proteomes" id="UP000280296"/>
    </source>
</evidence>
<gene>
    <name evidence="2" type="ORF">TsocGM_11030</name>
</gene>
<keyword evidence="3" id="KW-1185">Reference proteome</keyword>
<keyword evidence="1" id="KW-0732">Signal</keyword>
<name>A0A432MJY8_9BACT</name>
<dbReference type="RefSeq" id="WP_126725421.1">
    <property type="nucleotide sequence ID" value="NZ_RYZH01000018.1"/>
</dbReference>
<reference evidence="2 3" key="1">
    <citation type="submission" date="2018-12" db="EMBL/GenBank/DDBJ databases">
        <authorList>
            <person name="Toschakov S.V."/>
        </authorList>
    </citation>
    <scope>NUCLEOTIDE SEQUENCE [LARGE SCALE GENOMIC DNA]</scope>
    <source>
        <strain evidence="2 3">GM2012</strain>
    </source>
</reference>
<organism evidence="2 3">
    <name type="scientific">Tautonia sociabilis</name>
    <dbReference type="NCBI Taxonomy" id="2080755"/>
    <lineage>
        <taxon>Bacteria</taxon>
        <taxon>Pseudomonadati</taxon>
        <taxon>Planctomycetota</taxon>
        <taxon>Planctomycetia</taxon>
        <taxon>Isosphaerales</taxon>
        <taxon>Isosphaeraceae</taxon>
        <taxon>Tautonia</taxon>
    </lineage>
</organism>